<accession>A0A0K8MJM4</accession>
<feature type="transmembrane region" description="Helical" evidence="9">
    <location>
        <begin position="157"/>
        <end position="179"/>
    </location>
</feature>
<dbReference type="InterPro" id="IPR024041">
    <property type="entry name" value="NH4_transpt_AmtB-like_dom"/>
</dbReference>
<comment type="similarity">
    <text evidence="2 9">Belongs to the ammonia transporter channel (TC 1.A.11.2) family.</text>
</comment>
<feature type="transmembrane region" description="Helical" evidence="9">
    <location>
        <begin position="221"/>
        <end position="245"/>
    </location>
</feature>
<gene>
    <name evidence="11" type="primary">amt</name>
    <name evidence="11" type="ORF">FFIC_283960</name>
</gene>
<feature type="transmembrane region" description="Helical" evidence="9">
    <location>
        <begin position="40"/>
        <end position="62"/>
    </location>
</feature>
<feature type="transmembrane region" description="Helical" evidence="9">
    <location>
        <begin position="124"/>
        <end position="145"/>
    </location>
</feature>
<evidence type="ECO:0000259" key="10">
    <source>
        <dbReference type="Pfam" id="PF00909"/>
    </source>
</evidence>
<comment type="subcellular location">
    <subcellularLocation>
        <location evidence="9">Cell membrane</location>
        <topology evidence="9">Multi-pass membrane protein</topology>
    </subcellularLocation>
    <subcellularLocation>
        <location evidence="1">Membrane</location>
        <topology evidence="1">Multi-pass membrane protein</topology>
    </subcellularLocation>
</comment>
<dbReference type="PROSITE" id="PS01219">
    <property type="entry name" value="AMMONIUM_TRANSP"/>
    <property type="match status" value="1"/>
</dbReference>
<keyword evidence="3 9" id="KW-0813">Transport</keyword>
<evidence type="ECO:0000313" key="12">
    <source>
        <dbReference type="Proteomes" id="UP000253891"/>
    </source>
</evidence>
<keyword evidence="7 9" id="KW-0924">Ammonia transport</keyword>
<dbReference type="PRINTS" id="PR00342">
    <property type="entry name" value="RHESUSRHD"/>
</dbReference>
<name>A0A0K8MJM4_9LACO</name>
<reference evidence="11 12" key="1">
    <citation type="journal article" date="2015" name="BMC Genomics">
        <title>Comparative genomics of Fructobacillus spp. and Leuconostoc spp. reveals niche-specific evolution of Fructobacillus spp.</title>
        <authorList>
            <person name="Endo A."/>
            <person name="Tanizawa Y."/>
            <person name="Tanaka N."/>
            <person name="Maeno S."/>
            <person name="Kumar H."/>
            <person name="Shiwa Y."/>
            <person name="Okada S."/>
            <person name="Yoshikawa H."/>
            <person name="Dicks L."/>
            <person name="Nakagawa J."/>
            <person name="Arita M."/>
        </authorList>
    </citation>
    <scope>NUCLEOTIDE SEQUENCE [LARGE SCALE GENOMIC DNA]</scope>
    <source>
        <strain evidence="11 12">JCM 12225</strain>
    </source>
</reference>
<protein>
    <recommendedName>
        <fullName evidence="8 9">Ammonium transporter</fullName>
    </recommendedName>
</protein>
<dbReference type="Pfam" id="PF00909">
    <property type="entry name" value="Ammonium_transp"/>
    <property type="match status" value="1"/>
</dbReference>
<keyword evidence="6 9" id="KW-0472">Membrane</keyword>
<dbReference type="NCBIfam" id="TIGR00836">
    <property type="entry name" value="amt"/>
    <property type="match status" value="1"/>
</dbReference>
<feature type="transmembrane region" description="Helical" evidence="9">
    <location>
        <begin position="191"/>
        <end position="209"/>
    </location>
</feature>
<dbReference type="GO" id="GO:0005886">
    <property type="term" value="C:plasma membrane"/>
    <property type="evidence" value="ECO:0007669"/>
    <property type="project" value="UniProtKB-SubCell"/>
</dbReference>
<evidence type="ECO:0000256" key="8">
    <source>
        <dbReference type="ARBA" id="ARBA00050025"/>
    </source>
</evidence>
<dbReference type="InterPro" id="IPR002229">
    <property type="entry name" value="RhesusRHD"/>
</dbReference>
<evidence type="ECO:0000256" key="5">
    <source>
        <dbReference type="ARBA" id="ARBA00022989"/>
    </source>
</evidence>
<dbReference type="InterPro" id="IPR018047">
    <property type="entry name" value="Ammonium_transpt_CS"/>
</dbReference>
<feature type="transmembrane region" description="Helical" evidence="9">
    <location>
        <begin position="252"/>
        <end position="270"/>
    </location>
</feature>
<dbReference type="GO" id="GO:0008519">
    <property type="term" value="F:ammonium channel activity"/>
    <property type="evidence" value="ECO:0007669"/>
    <property type="project" value="InterPro"/>
</dbReference>
<dbReference type="SUPFAM" id="SSF111352">
    <property type="entry name" value="Ammonium transporter"/>
    <property type="match status" value="1"/>
</dbReference>
<evidence type="ECO:0000256" key="6">
    <source>
        <dbReference type="ARBA" id="ARBA00023136"/>
    </source>
</evidence>
<feature type="transmembrane region" description="Helical" evidence="9">
    <location>
        <begin position="347"/>
        <end position="368"/>
    </location>
</feature>
<feature type="domain" description="Ammonium transporter AmtB-like" evidence="10">
    <location>
        <begin position="7"/>
        <end position="394"/>
    </location>
</feature>
<dbReference type="Proteomes" id="UP000253891">
    <property type="component" value="Unassembled WGS sequence"/>
</dbReference>
<organism evidence="11 12">
    <name type="scientific">Fructobacillus ficulneus</name>
    <dbReference type="NCBI Taxonomy" id="157463"/>
    <lineage>
        <taxon>Bacteria</taxon>
        <taxon>Bacillati</taxon>
        <taxon>Bacillota</taxon>
        <taxon>Bacilli</taxon>
        <taxon>Lactobacillales</taxon>
        <taxon>Lactobacillaceae</taxon>
        <taxon>Fructobacillus</taxon>
    </lineage>
</organism>
<keyword evidence="5 9" id="KW-1133">Transmembrane helix</keyword>
<keyword evidence="12" id="KW-1185">Reference proteome</keyword>
<dbReference type="RefSeq" id="WP_061993678.1">
    <property type="nucleotide sequence ID" value="NZ_DF968005.1"/>
</dbReference>
<keyword evidence="4 9" id="KW-0812">Transmembrane</keyword>
<dbReference type="Gene3D" id="1.10.3430.10">
    <property type="entry name" value="Ammonium transporter AmtB like domains"/>
    <property type="match status" value="1"/>
</dbReference>
<dbReference type="AlphaFoldDB" id="A0A0K8MJM4"/>
<feature type="transmembrane region" description="Helical" evidence="9">
    <location>
        <begin position="6"/>
        <end position="28"/>
    </location>
</feature>
<dbReference type="OrthoDB" id="9814202at2"/>
<evidence type="ECO:0000256" key="7">
    <source>
        <dbReference type="ARBA" id="ARBA00023177"/>
    </source>
</evidence>
<evidence type="ECO:0000256" key="4">
    <source>
        <dbReference type="ARBA" id="ARBA00022692"/>
    </source>
</evidence>
<dbReference type="STRING" id="157463.GCA_001047075_01267"/>
<evidence type="ECO:0000313" key="11">
    <source>
        <dbReference type="EMBL" id="GAP00379.1"/>
    </source>
</evidence>
<dbReference type="EMBL" id="DF968005">
    <property type="protein sequence ID" value="GAP00379.1"/>
    <property type="molecule type" value="Genomic_DNA"/>
</dbReference>
<feature type="transmembrane region" description="Helical" evidence="9">
    <location>
        <begin position="308"/>
        <end position="327"/>
    </location>
</feature>
<evidence type="ECO:0000256" key="3">
    <source>
        <dbReference type="ARBA" id="ARBA00022448"/>
    </source>
</evidence>
<evidence type="ECO:0000256" key="2">
    <source>
        <dbReference type="ARBA" id="ARBA00005887"/>
    </source>
</evidence>
<evidence type="ECO:0000256" key="1">
    <source>
        <dbReference type="ARBA" id="ARBA00004141"/>
    </source>
</evidence>
<proteinExistence type="inferred from homology"/>
<dbReference type="PANTHER" id="PTHR43029:SF10">
    <property type="entry name" value="AMMONIUM TRANSPORTER MEP2"/>
    <property type="match status" value="1"/>
</dbReference>
<dbReference type="InterPro" id="IPR029020">
    <property type="entry name" value="Ammonium/urea_transptr"/>
</dbReference>
<evidence type="ECO:0000256" key="9">
    <source>
        <dbReference type="RuleBase" id="RU362002"/>
    </source>
</evidence>
<feature type="transmembrane region" description="Helical" evidence="9">
    <location>
        <begin position="276"/>
        <end position="296"/>
    </location>
</feature>
<feature type="transmembrane region" description="Helical" evidence="9">
    <location>
        <begin position="97"/>
        <end position="117"/>
    </location>
</feature>
<dbReference type="InterPro" id="IPR001905">
    <property type="entry name" value="Ammonium_transpt"/>
</dbReference>
<sequence length="400" mass="42004">MDSGSTAWVLVSAVLVWIMTPGLGLFYAGLGDKKNRLHTVGLSVLLIGLATIVWALVGYSLAFGGSGDFIGNLHFFGFNHVSLSSSTRGLTISDGTFAIFQGMFPIITIAIITGSVVGRMRLKAMLVFLTLWLLFIYAPLAHMVWDNGFLAKLGAIDFAGGTVVHISSGVTGLVLALVIGPRHDRRPNKISPLYVLTGGFLLWVGWYGFNAGSALAANNQAVVALVNSWFASSAAVMSWAAIAYFIQKKVTVDGLVTGALAGLVAITPAAGYVQPWAAIVMGLLAGILGFFSITTIKNFFGYDDTLDAFGIHGIGGTVGALLTGVFADKHLSGGIPGLIQGNWTLLGHQVIAILVTLAVVIVGTLILAKVTSWIAGPLRVTAEEEKAGYDNSLHVIVVDD</sequence>
<dbReference type="PANTHER" id="PTHR43029">
    <property type="entry name" value="AMMONIUM TRANSPORTER MEP2"/>
    <property type="match status" value="1"/>
</dbReference>